<evidence type="ECO:0000313" key="2">
    <source>
        <dbReference type="EMBL" id="RMA58549.1"/>
    </source>
</evidence>
<evidence type="ECO:0008006" key="4">
    <source>
        <dbReference type="Google" id="ProtNLM"/>
    </source>
</evidence>
<organism evidence="2 3">
    <name type="scientific">Ulvibacter antarcticus</name>
    <dbReference type="NCBI Taxonomy" id="442714"/>
    <lineage>
        <taxon>Bacteria</taxon>
        <taxon>Pseudomonadati</taxon>
        <taxon>Bacteroidota</taxon>
        <taxon>Flavobacteriia</taxon>
        <taxon>Flavobacteriales</taxon>
        <taxon>Flavobacteriaceae</taxon>
        <taxon>Ulvibacter</taxon>
    </lineage>
</organism>
<dbReference type="RefSeq" id="WP_121907500.1">
    <property type="nucleotide sequence ID" value="NZ_REFC01000013.1"/>
</dbReference>
<feature type="signal peptide" evidence="1">
    <location>
        <begin position="1"/>
        <end position="18"/>
    </location>
</feature>
<proteinExistence type="predicted"/>
<keyword evidence="3" id="KW-1185">Reference proteome</keyword>
<feature type="chain" id="PRO_5017997825" description="DUF3575 domain-containing protein" evidence="1">
    <location>
        <begin position="19"/>
        <end position="227"/>
    </location>
</feature>
<name>A0A3L9YH87_9FLAO</name>
<reference evidence="2 3" key="1">
    <citation type="submission" date="2018-10" db="EMBL/GenBank/DDBJ databases">
        <title>Genomic Encyclopedia of Archaeal and Bacterial Type Strains, Phase II (KMG-II): from individual species to whole genera.</title>
        <authorList>
            <person name="Goeker M."/>
        </authorList>
    </citation>
    <scope>NUCLEOTIDE SEQUENCE [LARGE SCALE GENOMIC DNA]</scope>
    <source>
        <strain evidence="2 3">DSM 23424</strain>
    </source>
</reference>
<dbReference type="AlphaFoldDB" id="A0A3L9YH87"/>
<comment type="caution">
    <text evidence="2">The sequence shown here is derived from an EMBL/GenBank/DDBJ whole genome shotgun (WGS) entry which is preliminary data.</text>
</comment>
<sequence>MKKVLPLLLLLLSYCLNAQTEEKSKSFPNENSAYLTFDLTTIVSPFAPRYRLGYIQSINKNWRIGVDLGYGQENIIFNTSNSNSRMDNYSLFEIRSEIYHIFNPSKRLNHYISGELYYIYHEEDFYNTHYHLDARDEQVFFDEAHFIREKIGFNLKYGAMFPFGEKVGMNVYIGIGPRLKNITYKDVVNPSVQNDYDDHDWFSERRTEGSRFGVSTTLGVKFFYRIN</sequence>
<dbReference type="EMBL" id="REFC01000013">
    <property type="protein sequence ID" value="RMA58549.1"/>
    <property type="molecule type" value="Genomic_DNA"/>
</dbReference>
<dbReference type="Proteomes" id="UP000271339">
    <property type="component" value="Unassembled WGS sequence"/>
</dbReference>
<evidence type="ECO:0000313" key="3">
    <source>
        <dbReference type="Proteomes" id="UP000271339"/>
    </source>
</evidence>
<keyword evidence="1" id="KW-0732">Signal</keyword>
<dbReference type="OrthoDB" id="1256349at2"/>
<protein>
    <recommendedName>
        <fullName evidence="4">DUF3575 domain-containing protein</fullName>
    </recommendedName>
</protein>
<accession>A0A3L9YH87</accession>
<evidence type="ECO:0000256" key="1">
    <source>
        <dbReference type="SAM" id="SignalP"/>
    </source>
</evidence>
<gene>
    <name evidence="2" type="ORF">BXY75_1922</name>
</gene>